<feature type="compositionally biased region" description="Basic residues" evidence="1">
    <location>
        <begin position="43"/>
        <end position="57"/>
    </location>
</feature>
<sequence>MEKAGQKRKKAPVKSERELEKAPARPAEIKNVGVRQKVYREIKKQKKLEKKQKKKERKKNENLPEGQAPPKKIPNTIENMRADDETFVTGEDEEVLEEVEVDEFSDYYVDKKEPKILITTNTLPEGQATEVVETFLNIFPNSEYRQRKNYPLRDIIKFCINREYTDVMIVNEDHAEVNGVLVVHLPHGPTTHFKLTSWKSPHTILGANSLKIGNPELILNNFNTRLGLSVGRMLGALFPHTPNFTNRSAVTFHNQRDFIFFRCHRYIGEEKKVQVEEEEKEGDRYLRGEESDSEEENFTPRDRSVKREHDKLPVKVRLQELGPRFTLKLKSIQKGTLDYNGEYIWIAKKEAVQGRKVFYLDHELMTLSEASVELGMTTKECIYLTAADLTLHDPKIILSSVLSTIKYLPRIVLQSSTQ</sequence>
<dbReference type="PROSITE" id="PS50833">
    <property type="entry name" value="BRIX"/>
    <property type="match status" value="1"/>
</dbReference>
<dbReference type="PANTHER" id="PTHR22734:SF3">
    <property type="entry name" value="RIBOSOME PRODUCTION FACTOR 1"/>
    <property type="match status" value="1"/>
</dbReference>
<dbReference type="GO" id="GO:0005730">
    <property type="term" value="C:nucleolus"/>
    <property type="evidence" value="ECO:0007669"/>
    <property type="project" value="TreeGrafter"/>
</dbReference>
<dbReference type="InterPro" id="IPR007109">
    <property type="entry name" value="Brix"/>
</dbReference>
<dbReference type="PANTHER" id="PTHR22734">
    <property type="entry name" value="U3 SMALL NUCLEOLAR RIBONUCLEOPROTEIN PROTEIN IMP4"/>
    <property type="match status" value="1"/>
</dbReference>
<organism evidence="3 4">
    <name type="scientific">Planoprotostelium fungivorum</name>
    <dbReference type="NCBI Taxonomy" id="1890364"/>
    <lineage>
        <taxon>Eukaryota</taxon>
        <taxon>Amoebozoa</taxon>
        <taxon>Evosea</taxon>
        <taxon>Variosea</taxon>
        <taxon>Cavosteliida</taxon>
        <taxon>Cavosteliaceae</taxon>
        <taxon>Planoprotostelium</taxon>
    </lineage>
</organism>
<dbReference type="FunCoup" id="A0A2P6MPC0">
    <property type="interactions" value="489"/>
</dbReference>
<feature type="domain" description="Brix" evidence="2">
    <location>
        <begin position="114"/>
        <end position="338"/>
    </location>
</feature>
<feature type="region of interest" description="Disordered" evidence="1">
    <location>
        <begin position="1"/>
        <end position="76"/>
    </location>
</feature>
<dbReference type="InterPro" id="IPR044281">
    <property type="entry name" value="IMP4/RPF1"/>
</dbReference>
<dbReference type="STRING" id="1890364.A0A2P6MPC0"/>
<dbReference type="InParanoid" id="A0A2P6MPC0"/>
<dbReference type="AlphaFoldDB" id="A0A2P6MPC0"/>
<feature type="compositionally biased region" description="Basic and acidic residues" evidence="1">
    <location>
        <begin position="13"/>
        <end position="23"/>
    </location>
</feature>
<feature type="region of interest" description="Disordered" evidence="1">
    <location>
        <begin position="277"/>
        <end position="307"/>
    </location>
</feature>
<evidence type="ECO:0000256" key="1">
    <source>
        <dbReference type="SAM" id="MobiDB-lite"/>
    </source>
</evidence>
<keyword evidence="4" id="KW-1185">Reference proteome</keyword>
<reference evidence="3 4" key="1">
    <citation type="journal article" date="2018" name="Genome Biol. Evol.">
        <title>Multiple Roots of Fruiting Body Formation in Amoebozoa.</title>
        <authorList>
            <person name="Hillmann F."/>
            <person name="Forbes G."/>
            <person name="Novohradska S."/>
            <person name="Ferling I."/>
            <person name="Riege K."/>
            <person name="Groth M."/>
            <person name="Westermann M."/>
            <person name="Marz M."/>
            <person name="Spaller T."/>
            <person name="Winckler T."/>
            <person name="Schaap P."/>
            <person name="Glockner G."/>
        </authorList>
    </citation>
    <scope>NUCLEOTIDE SEQUENCE [LARGE SCALE GENOMIC DNA]</scope>
    <source>
        <strain evidence="3 4">Jena</strain>
    </source>
</reference>
<feature type="compositionally biased region" description="Basic and acidic residues" evidence="1">
    <location>
        <begin position="277"/>
        <end position="290"/>
    </location>
</feature>
<evidence type="ECO:0000259" key="2">
    <source>
        <dbReference type="PROSITE" id="PS50833"/>
    </source>
</evidence>
<feature type="compositionally biased region" description="Basic residues" evidence="1">
    <location>
        <begin position="1"/>
        <end position="12"/>
    </location>
</feature>
<dbReference type="GO" id="GO:0030687">
    <property type="term" value="C:preribosome, large subunit precursor"/>
    <property type="evidence" value="ECO:0007669"/>
    <property type="project" value="TreeGrafter"/>
</dbReference>
<dbReference type="GO" id="GO:0000470">
    <property type="term" value="P:maturation of LSU-rRNA"/>
    <property type="evidence" value="ECO:0007669"/>
    <property type="project" value="TreeGrafter"/>
</dbReference>
<feature type="compositionally biased region" description="Basic and acidic residues" evidence="1">
    <location>
        <begin position="298"/>
        <end position="307"/>
    </location>
</feature>
<evidence type="ECO:0000313" key="4">
    <source>
        <dbReference type="Proteomes" id="UP000241769"/>
    </source>
</evidence>
<proteinExistence type="predicted"/>
<dbReference type="OrthoDB" id="264354at2759"/>
<dbReference type="Proteomes" id="UP000241769">
    <property type="component" value="Unassembled WGS sequence"/>
</dbReference>
<dbReference type="Pfam" id="PF04427">
    <property type="entry name" value="Brix"/>
    <property type="match status" value="1"/>
</dbReference>
<protein>
    <recommendedName>
        <fullName evidence="2">Brix domain-containing protein</fullName>
    </recommendedName>
</protein>
<dbReference type="EMBL" id="MDYQ01000599">
    <property type="protein sequence ID" value="PRP73563.1"/>
    <property type="molecule type" value="Genomic_DNA"/>
</dbReference>
<dbReference type="SUPFAM" id="SSF52954">
    <property type="entry name" value="Class II aaRS ABD-related"/>
    <property type="match status" value="1"/>
</dbReference>
<name>A0A2P6MPC0_9EUKA</name>
<dbReference type="GO" id="GO:0042134">
    <property type="term" value="F:rRNA primary transcript binding"/>
    <property type="evidence" value="ECO:0007669"/>
    <property type="project" value="InterPro"/>
</dbReference>
<gene>
    <name evidence="3" type="ORF">PROFUN_02572</name>
</gene>
<accession>A0A2P6MPC0</accession>
<dbReference type="GO" id="GO:0000460">
    <property type="term" value="P:maturation of 5.8S rRNA"/>
    <property type="evidence" value="ECO:0007669"/>
    <property type="project" value="TreeGrafter"/>
</dbReference>
<evidence type="ECO:0000313" key="3">
    <source>
        <dbReference type="EMBL" id="PRP73563.1"/>
    </source>
</evidence>
<comment type="caution">
    <text evidence="3">The sequence shown here is derived from an EMBL/GenBank/DDBJ whole genome shotgun (WGS) entry which is preliminary data.</text>
</comment>
<dbReference type="SMART" id="SM00879">
    <property type="entry name" value="Brix"/>
    <property type="match status" value="1"/>
</dbReference>
<dbReference type="Gene3D" id="3.40.50.10480">
    <property type="entry name" value="Probable brix-domain ribosomal biogenesis protein"/>
    <property type="match status" value="1"/>
</dbReference>